<keyword evidence="6 9" id="KW-0472">Membrane</keyword>
<keyword evidence="13" id="KW-1185">Reference proteome</keyword>
<evidence type="ECO:0000256" key="8">
    <source>
        <dbReference type="SAM" id="MobiDB-lite"/>
    </source>
</evidence>
<evidence type="ECO:0008006" key="14">
    <source>
        <dbReference type="Google" id="ProtNLM"/>
    </source>
</evidence>
<dbReference type="KEGG" id="hro:HELRODRAFT_167309"/>
<evidence type="ECO:0000256" key="3">
    <source>
        <dbReference type="ARBA" id="ARBA00022692"/>
    </source>
</evidence>
<keyword evidence="7" id="KW-0325">Glycoprotein</keyword>
<keyword evidence="5 9" id="KW-1133">Transmembrane helix</keyword>
<keyword evidence="3 9" id="KW-0812">Transmembrane</keyword>
<evidence type="ECO:0000256" key="9">
    <source>
        <dbReference type="SAM" id="Phobius"/>
    </source>
</evidence>
<feature type="compositionally biased region" description="Low complexity" evidence="8">
    <location>
        <begin position="71"/>
        <end position="89"/>
    </location>
</feature>
<comment type="subcellular location">
    <subcellularLocation>
        <location evidence="1">Membrane</location>
        <topology evidence="1">Single-pass type I membrane protein</topology>
    </subcellularLocation>
</comment>
<dbReference type="GO" id="GO:0016020">
    <property type="term" value="C:membrane"/>
    <property type="evidence" value="ECO:0007669"/>
    <property type="project" value="UniProtKB-SubCell"/>
</dbReference>
<evidence type="ECO:0000313" key="11">
    <source>
        <dbReference type="EMBL" id="ESO10810.1"/>
    </source>
</evidence>
<evidence type="ECO:0000256" key="1">
    <source>
        <dbReference type="ARBA" id="ARBA00004479"/>
    </source>
</evidence>
<dbReference type="EnsemblMetazoa" id="HelroT167309">
    <property type="protein sequence ID" value="HelroP167309"/>
    <property type="gene ID" value="HelroG167309"/>
</dbReference>
<name>T1EZ88_HELRO</name>
<feature type="region of interest" description="Disordered" evidence="8">
    <location>
        <begin position="114"/>
        <end position="143"/>
    </location>
</feature>
<protein>
    <recommendedName>
        <fullName evidence="14">Syndecan/Neurexin domain-containing protein</fullName>
    </recommendedName>
</protein>
<dbReference type="GO" id="GO:0031410">
    <property type="term" value="C:cytoplasmic vesicle"/>
    <property type="evidence" value="ECO:0000318"/>
    <property type="project" value="GO_Central"/>
</dbReference>
<evidence type="ECO:0000256" key="5">
    <source>
        <dbReference type="ARBA" id="ARBA00022989"/>
    </source>
</evidence>
<dbReference type="EMBL" id="KB095858">
    <property type="protein sequence ID" value="ESO10810.1"/>
    <property type="molecule type" value="Genomic_DNA"/>
</dbReference>
<feature type="signal peptide" evidence="10">
    <location>
        <begin position="1"/>
        <end position="19"/>
    </location>
</feature>
<proteinExistence type="inferred from homology"/>
<reference evidence="11 13" key="2">
    <citation type="journal article" date="2013" name="Nature">
        <title>Insights into bilaterian evolution from three spiralian genomes.</title>
        <authorList>
            <person name="Simakov O."/>
            <person name="Marletaz F."/>
            <person name="Cho S.J."/>
            <person name="Edsinger-Gonzales E."/>
            <person name="Havlak P."/>
            <person name="Hellsten U."/>
            <person name="Kuo D.H."/>
            <person name="Larsson T."/>
            <person name="Lv J."/>
            <person name="Arendt D."/>
            <person name="Savage R."/>
            <person name="Osoegawa K."/>
            <person name="de Jong P."/>
            <person name="Grimwood J."/>
            <person name="Chapman J.A."/>
            <person name="Shapiro H."/>
            <person name="Aerts A."/>
            <person name="Otillar R.P."/>
            <person name="Terry A.Y."/>
            <person name="Boore J.L."/>
            <person name="Grigoriev I.V."/>
            <person name="Lindberg D.R."/>
            <person name="Seaver E.C."/>
            <person name="Weisblat D.A."/>
            <person name="Putnam N.H."/>
            <person name="Rokhsar D.S."/>
        </authorList>
    </citation>
    <scope>NUCLEOTIDE SEQUENCE</scope>
</reference>
<feature type="transmembrane region" description="Helical" evidence="9">
    <location>
        <begin position="180"/>
        <end position="201"/>
    </location>
</feature>
<evidence type="ECO:0000313" key="13">
    <source>
        <dbReference type="Proteomes" id="UP000015101"/>
    </source>
</evidence>
<dbReference type="Proteomes" id="UP000015101">
    <property type="component" value="Unassembled WGS sequence"/>
</dbReference>
<dbReference type="RefSeq" id="XP_009011079.1">
    <property type="nucleotide sequence ID" value="XM_009012831.1"/>
</dbReference>
<dbReference type="HOGENOM" id="CLU_1311323_0_0_1"/>
<evidence type="ECO:0000256" key="6">
    <source>
        <dbReference type="ARBA" id="ARBA00023136"/>
    </source>
</evidence>
<comment type="similarity">
    <text evidence="2">Belongs to the CD164 family.</text>
</comment>
<accession>T1EZ88</accession>
<dbReference type="PANTHER" id="PTHR11337:SF8">
    <property type="entry name" value="VISGUN, ISOFORM E"/>
    <property type="match status" value="1"/>
</dbReference>
<reference evidence="12" key="3">
    <citation type="submission" date="2015-06" db="UniProtKB">
        <authorList>
            <consortium name="EnsemblMetazoa"/>
        </authorList>
    </citation>
    <scope>IDENTIFICATION</scope>
</reference>
<dbReference type="GeneID" id="20201888"/>
<feature type="compositionally biased region" description="Polar residues" evidence="8">
    <location>
        <begin position="51"/>
        <end position="67"/>
    </location>
</feature>
<feature type="region of interest" description="Disordered" evidence="8">
    <location>
        <begin position="43"/>
        <end position="89"/>
    </location>
</feature>
<gene>
    <name evidence="12" type="primary">20201888</name>
    <name evidence="11" type="ORF">HELRODRAFT_167309</name>
</gene>
<dbReference type="PANTHER" id="PTHR11337">
    <property type="entry name" value="MUCIN/PORIMIN"/>
    <property type="match status" value="1"/>
</dbReference>
<sequence length="210" mass="21943">MKLLFGLVLLLSVALGIHAASKRNKIIKLEIFISAEQNVDEGTPALGPPQASASITKVDSSTNTTTDFKQDAAPTTTTAAPQNDNTTAAATGNEAGVTAAAVATSNETQILEVSTQSPPYNLNTENINSANDSTSPNDNKTDSATTEIIPTTVAPAENATGTNPGLPAKNEGRHFDLTSFFGGILLCFFIVALVLLAIKCFGKKKDYQPM</sequence>
<dbReference type="STRING" id="6412.T1EZ88"/>
<organism evidence="12 13">
    <name type="scientific">Helobdella robusta</name>
    <name type="common">Californian leech</name>
    <dbReference type="NCBI Taxonomy" id="6412"/>
    <lineage>
        <taxon>Eukaryota</taxon>
        <taxon>Metazoa</taxon>
        <taxon>Spiralia</taxon>
        <taxon>Lophotrochozoa</taxon>
        <taxon>Annelida</taxon>
        <taxon>Clitellata</taxon>
        <taxon>Hirudinea</taxon>
        <taxon>Rhynchobdellida</taxon>
        <taxon>Glossiphoniidae</taxon>
        <taxon>Helobdella</taxon>
    </lineage>
</organism>
<evidence type="ECO:0000256" key="2">
    <source>
        <dbReference type="ARBA" id="ARBA00005341"/>
    </source>
</evidence>
<evidence type="ECO:0000256" key="10">
    <source>
        <dbReference type="SAM" id="SignalP"/>
    </source>
</evidence>
<reference evidence="13" key="1">
    <citation type="submission" date="2012-12" db="EMBL/GenBank/DDBJ databases">
        <authorList>
            <person name="Hellsten U."/>
            <person name="Grimwood J."/>
            <person name="Chapman J.A."/>
            <person name="Shapiro H."/>
            <person name="Aerts A."/>
            <person name="Otillar R.P."/>
            <person name="Terry A.Y."/>
            <person name="Boore J.L."/>
            <person name="Simakov O."/>
            <person name="Marletaz F."/>
            <person name="Cho S.-J."/>
            <person name="Edsinger-Gonzales E."/>
            <person name="Havlak P."/>
            <person name="Kuo D.-H."/>
            <person name="Larsson T."/>
            <person name="Lv J."/>
            <person name="Arendt D."/>
            <person name="Savage R."/>
            <person name="Osoegawa K."/>
            <person name="de Jong P."/>
            <person name="Lindberg D.R."/>
            <person name="Seaver E.C."/>
            <person name="Weisblat D.A."/>
            <person name="Putnam N.H."/>
            <person name="Grigoriev I.V."/>
            <person name="Rokhsar D.S."/>
        </authorList>
    </citation>
    <scope>NUCLEOTIDE SEQUENCE</scope>
</reference>
<dbReference type="CTD" id="20201888"/>
<evidence type="ECO:0000256" key="7">
    <source>
        <dbReference type="ARBA" id="ARBA00023180"/>
    </source>
</evidence>
<dbReference type="EMBL" id="AMQM01002753">
    <property type="status" value="NOT_ANNOTATED_CDS"/>
    <property type="molecule type" value="Genomic_DNA"/>
</dbReference>
<dbReference type="InterPro" id="IPR007947">
    <property type="entry name" value="CD164_MGC24"/>
</dbReference>
<dbReference type="InParanoid" id="T1EZ88"/>
<evidence type="ECO:0000313" key="12">
    <source>
        <dbReference type="EnsemblMetazoa" id="HelroP167309"/>
    </source>
</evidence>
<feature type="chain" id="PRO_5010980154" description="Syndecan/Neurexin domain-containing protein" evidence="10">
    <location>
        <begin position="20"/>
        <end position="210"/>
    </location>
</feature>
<evidence type="ECO:0000256" key="4">
    <source>
        <dbReference type="ARBA" id="ARBA00022729"/>
    </source>
</evidence>
<dbReference type="AlphaFoldDB" id="T1EZ88"/>
<keyword evidence="4 10" id="KW-0732">Signal</keyword>